<reference evidence="2" key="1">
    <citation type="submission" date="2022-01" db="EMBL/GenBank/DDBJ databases">
        <title>Comparative genomics reveals a dynamic genome evolution in the ectomycorrhizal milk-cap (Lactarius) mushrooms.</title>
        <authorList>
            <consortium name="DOE Joint Genome Institute"/>
            <person name="Lebreton A."/>
            <person name="Tang N."/>
            <person name="Kuo A."/>
            <person name="LaButti K."/>
            <person name="Drula E."/>
            <person name="Barry K."/>
            <person name="Clum A."/>
            <person name="Lipzen A."/>
            <person name="Mousain D."/>
            <person name="Ng V."/>
            <person name="Wang R."/>
            <person name="Wang X."/>
            <person name="Dai Y."/>
            <person name="Henrissat B."/>
            <person name="Grigoriev I.V."/>
            <person name="Guerin-Laguette A."/>
            <person name="Yu F."/>
            <person name="Martin F.M."/>
        </authorList>
    </citation>
    <scope>NUCLEOTIDE SEQUENCE</scope>
    <source>
        <strain evidence="2">QP</strain>
    </source>
</reference>
<comment type="caution">
    <text evidence="2">The sequence shown here is derived from an EMBL/GenBank/DDBJ whole genome shotgun (WGS) entry which is preliminary data.</text>
</comment>
<dbReference type="Proteomes" id="UP001201163">
    <property type="component" value="Unassembled WGS sequence"/>
</dbReference>
<gene>
    <name evidence="2" type="ORF">EDB92DRAFT_526468</name>
</gene>
<evidence type="ECO:0000313" key="2">
    <source>
        <dbReference type="EMBL" id="KAH8978829.1"/>
    </source>
</evidence>
<accession>A0AAD4L7Z4</accession>
<name>A0AAD4L7Z4_9AGAM</name>
<proteinExistence type="predicted"/>
<sequence>MSEVNQEHDLNEKSGKFHATSLLVCPDCSEAVCVGFGGEKNLAFHRTSKACQRKQKKNKAPERPNQPNHDLRAFFKPCISLNPPTVVSPPLIYTDKRSFGELSDYQETTLETHKRHKDARLEETREAPEMGAPLQVEATRKVPCQKGVELLSKLKAATTRIPNNVPLAIAAHRPSLFSADPRFCVASLGQGAEVEVESDWDILNSMLKTTFGLGELEMRENVKEMLNCGEHGLDGFIRFFKFFVFERGLEGAMIEPTIEGLLCTR</sequence>
<protein>
    <submittedName>
        <fullName evidence="2">Uncharacterized protein</fullName>
    </submittedName>
</protein>
<dbReference type="EMBL" id="JAKELL010000201">
    <property type="protein sequence ID" value="KAH8978829.1"/>
    <property type="molecule type" value="Genomic_DNA"/>
</dbReference>
<feature type="region of interest" description="Disordered" evidence="1">
    <location>
        <begin position="50"/>
        <end position="69"/>
    </location>
</feature>
<evidence type="ECO:0000313" key="3">
    <source>
        <dbReference type="Proteomes" id="UP001201163"/>
    </source>
</evidence>
<dbReference type="AlphaFoldDB" id="A0AAD4L7Z4"/>
<organism evidence="2 3">
    <name type="scientific">Lactarius akahatsu</name>
    <dbReference type="NCBI Taxonomy" id="416441"/>
    <lineage>
        <taxon>Eukaryota</taxon>
        <taxon>Fungi</taxon>
        <taxon>Dikarya</taxon>
        <taxon>Basidiomycota</taxon>
        <taxon>Agaricomycotina</taxon>
        <taxon>Agaricomycetes</taxon>
        <taxon>Russulales</taxon>
        <taxon>Russulaceae</taxon>
        <taxon>Lactarius</taxon>
    </lineage>
</organism>
<keyword evidence="3" id="KW-1185">Reference proteome</keyword>
<evidence type="ECO:0000256" key="1">
    <source>
        <dbReference type="SAM" id="MobiDB-lite"/>
    </source>
</evidence>